<evidence type="ECO:0000313" key="5">
    <source>
        <dbReference type="EMBL" id="KAK9133384.1"/>
    </source>
</evidence>
<feature type="compositionally biased region" description="Basic and acidic residues" evidence="4">
    <location>
        <begin position="58"/>
        <end position="73"/>
    </location>
</feature>
<dbReference type="Proteomes" id="UP001419268">
    <property type="component" value="Unassembled WGS sequence"/>
</dbReference>
<feature type="compositionally biased region" description="Polar residues" evidence="4">
    <location>
        <begin position="42"/>
        <end position="52"/>
    </location>
</feature>
<dbReference type="AlphaFoldDB" id="A0AAP0JGA7"/>
<dbReference type="PANTHER" id="PTHR31642:SF278">
    <property type="entry name" value="TRYPTAMINE HYDROXYCINNAMOYLTRANSFERASE 1"/>
    <property type="match status" value="1"/>
</dbReference>
<feature type="compositionally biased region" description="Basic and acidic residues" evidence="4">
    <location>
        <begin position="1"/>
        <end position="16"/>
    </location>
</feature>
<comment type="caution">
    <text evidence="5">The sequence shown here is derived from an EMBL/GenBank/DDBJ whole genome shotgun (WGS) entry which is preliminary data.</text>
</comment>
<proteinExistence type="inferred from homology"/>
<evidence type="ECO:0000313" key="6">
    <source>
        <dbReference type="Proteomes" id="UP001419268"/>
    </source>
</evidence>
<dbReference type="FunFam" id="3.30.559.10:FF:000008">
    <property type="entry name" value="Tryptamine hydroxycinnamoyl transferase"/>
    <property type="match status" value="1"/>
</dbReference>
<dbReference type="GO" id="GO:0016747">
    <property type="term" value="F:acyltransferase activity, transferring groups other than amino-acyl groups"/>
    <property type="evidence" value="ECO:0007669"/>
    <property type="project" value="TreeGrafter"/>
</dbReference>
<evidence type="ECO:0000256" key="4">
    <source>
        <dbReference type="SAM" id="MobiDB-lite"/>
    </source>
</evidence>
<sequence>MERRERERESRREGRPRGGGSARSEQPSSGAVGGDGGRRSAPATSGGASQQPVARRSARTEVADRSARRDAVARRHRPADGGCAAAQEVATRPARPRTMAGGEQRSRQLRRRAAGRQRRDRIRDDDGQRRPIGTSEEADQQTRGGGCAAVRRGSLRDYAVEMRSSGGRRARAAGRPAAEQAVAGGGAGSAGEGSGGATVTTLAQLAASARQRQRRGERRDGVVGPIGGVNRRMSTTRLSIGPIGRFTTDGKGKTCIVLNNAGVRVTETYLPTTLSEQLPFEPSKEVNHLLPPVEGVEEYLLLIQLNRYACGGLVIGQTAHHRVSDGQSMSAFFDAWAKLVRGLNVDPLPYHDRLGITAPRNPPIVEFDHHSIEFKKTDDVPDTPVPLSSIENLSINFSNEFINKLKAKVVDKNENQTGCHRYTTFECLLAHVWKKATRARELHYDEWTQVRVAVNGRARMKPPVPMEFFGNLVLWAYPKLMVREVLHESYAYVAKAIHDAVTKVDHRYFQSFIDFGKVTSGEENELDATAPEIGNTLCPNLEADSWMRFQFHELDFGGGGPCAFYPSNLPVEGLFIFLPSCQEGGGVDVVMSLLPQHVLQFKKISHSLE</sequence>
<accession>A0AAP0JGA7</accession>
<reference evidence="5 6" key="1">
    <citation type="submission" date="2024-01" db="EMBL/GenBank/DDBJ databases">
        <title>Genome assemblies of Stephania.</title>
        <authorList>
            <person name="Yang L."/>
        </authorList>
    </citation>
    <scope>NUCLEOTIDE SEQUENCE [LARGE SCALE GENOMIC DNA]</scope>
    <source>
        <strain evidence="5">JXDWG</strain>
        <tissue evidence="5">Leaf</tissue>
    </source>
</reference>
<feature type="region of interest" description="Disordered" evidence="4">
    <location>
        <begin position="209"/>
        <end position="228"/>
    </location>
</feature>
<feature type="compositionally biased region" description="Gly residues" evidence="4">
    <location>
        <begin position="183"/>
        <end position="196"/>
    </location>
</feature>
<keyword evidence="3" id="KW-0012">Acyltransferase</keyword>
<keyword evidence="6" id="KW-1185">Reference proteome</keyword>
<feature type="region of interest" description="Disordered" evidence="4">
    <location>
        <begin position="162"/>
        <end position="196"/>
    </location>
</feature>
<keyword evidence="2" id="KW-0808">Transferase</keyword>
<organism evidence="5 6">
    <name type="scientific">Stephania cephalantha</name>
    <dbReference type="NCBI Taxonomy" id="152367"/>
    <lineage>
        <taxon>Eukaryota</taxon>
        <taxon>Viridiplantae</taxon>
        <taxon>Streptophyta</taxon>
        <taxon>Embryophyta</taxon>
        <taxon>Tracheophyta</taxon>
        <taxon>Spermatophyta</taxon>
        <taxon>Magnoliopsida</taxon>
        <taxon>Ranunculales</taxon>
        <taxon>Menispermaceae</taxon>
        <taxon>Menispermoideae</taxon>
        <taxon>Cissampelideae</taxon>
        <taxon>Stephania</taxon>
    </lineage>
</organism>
<gene>
    <name evidence="5" type="ORF">Scep_012912</name>
</gene>
<dbReference type="InterPro" id="IPR050317">
    <property type="entry name" value="Plant_Fungal_Acyltransferase"/>
</dbReference>
<evidence type="ECO:0000256" key="3">
    <source>
        <dbReference type="ARBA" id="ARBA00023315"/>
    </source>
</evidence>
<feature type="compositionally biased region" description="Low complexity" evidence="4">
    <location>
        <begin position="173"/>
        <end position="182"/>
    </location>
</feature>
<feature type="region of interest" description="Disordered" evidence="4">
    <location>
        <begin position="1"/>
        <end position="147"/>
    </location>
</feature>
<name>A0AAP0JGA7_9MAGN</name>
<comment type="similarity">
    <text evidence="1">Belongs to the plant acyltransferase family.</text>
</comment>
<protein>
    <submittedName>
        <fullName evidence="5">Uncharacterized protein</fullName>
    </submittedName>
</protein>
<dbReference type="EMBL" id="JBBNAG010000005">
    <property type="protein sequence ID" value="KAK9133384.1"/>
    <property type="molecule type" value="Genomic_DNA"/>
</dbReference>
<evidence type="ECO:0000256" key="1">
    <source>
        <dbReference type="ARBA" id="ARBA00009861"/>
    </source>
</evidence>
<evidence type="ECO:0000256" key="2">
    <source>
        <dbReference type="ARBA" id="ARBA00022679"/>
    </source>
</evidence>
<dbReference type="Gene3D" id="3.30.559.10">
    <property type="entry name" value="Chloramphenicol acetyltransferase-like domain"/>
    <property type="match status" value="2"/>
</dbReference>
<dbReference type="PANTHER" id="PTHR31642">
    <property type="entry name" value="TRICHOTHECENE 3-O-ACETYLTRANSFERASE"/>
    <property type="match status" value="1"/>
</dbReference>
<dbReference type="InterPro" id="IPR023213">
    <property type="entry name" value="CAT-like_dom_sf"/>
</dbReference>
<dbReference type="Pfam" id="PF02458">
    <property type="entry name" value="Transferase"/>
    <property type="match status" value="1"/>
</dbReference>
<feature type="compositionally biased region" description="Basic residues" evidence="4">
    <location>
        <begin position="107"/>
        <end position="120"/>
    </location>
</feature>